<evidence type="ECO:0000256" key="2">
    <source>
        <dbReference type="ARBA" id="ARBA00009170"/>
    </source>
</evidence>
<comment type="subcellular location">
    <subcellularLocation>
        <location evidence="1">Mitochondrion outer membrane</location>
    </subcellularLocation>
</comment>
<keyword evidence="4" id="KW-1000">Mitochondrion outer membrane</keyword>
<proteinExistence type="inferred from homology"/>
<accession>M5G4Y3</accession>
<keyword evidence="7" id="KW-0472">Membrane</keyword>
<keyword evidence="6" id="KW-0496">Mitochondrion</keyword>
<name>M5G4Y3_DACPD</name>
<keyword evidence="5" id="KW-0653">Protein transport</keyword>
<dbReference type="GeneID" id="63691133"/>
<reference evidence="10 11" key="1">
    <citation type="journal article" date="2012" name="Science">
        <title>The Paleozoic origin of enzymatic lignin decomposition reconstructed from 31 fungal genomes.</title>
        <authorList>
            <person name="Floudas D."/>
            <person name="Binder M."/>
            <person name="Riley R."/>
            <person name="Barry K."/>
            <person name="Blanchette R.A."/>
            <person name="Henrissat B."/>
            <person name="Martinez A.T."/>
            <person name="Otillar R."/>
            <person name="Spatafora J.W."/>
            <person name="Yadav J.S."/>
            <person name="Aerts A."/>
            <person name="Benoit I."/>
            <person name="Boyd A."/>
            <person name="Carlson A."/>
            <person name="Copeland A."/>
            <person name="Coutinho P.M."/>
            <person name="de Vries R.P."/>
            <person name="Ferreira P."/>
            <person name="Findley K."/>
            <person name="Foster B."/>
            <person name="Gaskell J."/>
            <person name="Glotzer D."/>
            <person name="Gorecki P."/>
            <person name="Heitman J."/>
            <person name="Hesse C."/>
            <person name="Hori C."/>
            <person name="Igarashi K."/>
            <person name="Jurgens J.A."/>
            <person name="Kallen N."/>
            <person name="Kersten P."/>
            <person name="Kohler A."/>
            <person name="Kuees U."/>
            <person name="Kumar T.K.A."/>
            <person name="Kuo A."/>
            <person name="LaButti K."/>
            <person name="Larrondo L.F."/>
            <person name="Lindquist E."/>
            <person name="Ling A."/>
            <person name="Lombard V."/>
            <person name="Lucas S."/>
            <person name="Lundell T."/>
            <person name="Martin R."/>
            <person name="McLaughlin D.J."/>
            <person name="Morgenstern I."/>
            <person name="Morin E."/>
            <person name="Murat C."/>
            <person name="Nagy L.G."/>
            <person name="Nolan M."/>
            <person name="Ohm R.A."/>
            <person name="Patyshakuliyeva A."/>
            <person name="Rokas A."/>
            <person name="Ruiz-Duenas F.J."/>
            <person name="Sabat G."/>
            <person name="Salamov A."/>
            <person name="Samejima M."/>
            <person name="Schmutz J."/>
            <person name="Slot J.C."/>
            <person name="St John F."/>
            <person name="Stenlid J."/>
            <person name="Sun H."/>
            <person name="Sun S."/>
            <person name="Syed K."/>
            <person name="Tsang A."/>
            <person name="Wiebenga A."/>
            <person name="Young D."/>
            <person name="Pisabarro A."/>
            <person name="Eastwood D.C."/>
            <person name="Martin F."/>
            <person name="Cullen D."/>
            <person name="Grigoriev I.V."/>
            <person name="Hibbett D.S."/>
        </authorList>
    </citation>
    <scope>NUCLEOTIDE SEQUENCE [LARGE SCALE GENOMIC DNA]</scope>
    <source>
        <strain evidence="10 11">DJM-731 SS1</strain>
    </source>
</reference>
<evidence type="ECO:0000256" key="5">
    <source>
        <dbReference type="ARBA" id="ARBA00022927"/>
    </source>
</evidence>
<dbReference type="Pfam" id="PF10568">
    <property type="entry name" value="Tom37"/>
    <property type="match status" value="1"/>
</dbReference>
<evidence type="ECO:0000313" key="10">
    <source>
        <dbReference type="EMBL" id="EJU05326.1"/>
    </source>
</evidence>
<dbReference type="InterPro" id="IPR019564">
    <property type="entry name" value="Sam37/metaxin_N"/>
</dbReference>
<evidence type="ECO:0000259" key="9">
    <source>
        <dbReference type="Pfam" id="PF17171"/>
    </source>
</evidence>
<dbReference type="RefSeq" id="XP_040632220.1">
    <property type="nucleotide sequence ID" value="XM_040776071.1"/>
</dbReference>
<sequence length="399" mass="44482">MATIDRPLILYISPPAWSLPSTSAHSIIALLFLHIHFPTKYAVVECTDPDISPTGTLPFLAHVLHTVAPLGEIVGYLSTLDPETLVPTKGVTVDQGLTPLEKQETVAWKAYMDSNLGNLLSLTMYADLPNYVSTTRPALARNMPLPMVYYVPRRIRKEHTDRLEQLGWGIAEEEVQERTKSHPESRVINTDELKRAFRRDKHVERATPILEDLSHLLGSRDYIFQNRPTLLDIYMASYLSLLILPPFPDNFISSLIRASYSKLFTHTHRILALLPSWPDEMPKLPPPQTSLFAPLTRTLRAIPTIVPVLKSRMTPREDPAQATEQLQETGLFSVGNLVYAGIGLGAALAFAGASGWISLAPPEVELDEKVEAIVEEVRVMDDGRTVVEEIEVTLGVKDD</sequence>
<dbReference type="EMBL" id="JH795856">
    <property type="protein sequence ID" value="EJU05326.1"/>
    <property type="molecule type" value="Genomic_DNA"/>
</dbReference>
<dbReference type="Pfam" id="PF17171">
    <property type="entry name" value="GST_C_6"/>
    <property type="match status" value="1"/>
</dbReference>
<organism evidence="10 11">
    <name type="scientific">Dacryopinax primogenitus (strain DJM 731)</name>
    <name type="common">Brown rot fungus</name>
    <dbReference type="NCBI Taxonomy" id="1858805"/>
    <lineage>
        <taxon>Eukaryota</taxon>
        <taxon>Fungi</taxon>
        <taxon>Dikarya</taxon>
        <taxon>Basidiomycota</taxon>
        <taxon>Agaricomycotina</taxon>
        <taxon>Dacrymycetes</taxon>
        <taxon>Dacrymycetales</taxon>
        <taxon>Dacrymycetaceae</taxon>
        <taxon>Dacryopinax</taxon>
    </lineage>
</organism>
<dbReference type="Proteomes" id="UP000030653">
    <property type="component" value="Unassembled WGS sequence"/>
</dbReference>
<dbReference type="GO" id="GO:0001401">
    <property type="term" value="C:SAM complex"/>
    <property type="evidence" value="ECO:0007669"/>
    <property type="project" value="InterPro"/>
</dbReference>
<feature type="domain" description="Mitochondrial outer membrane transport complex Sam37/metaxin N-terminal" evidence="8">
    <location>
        <begin position="26"/>
        <end position="156"/>
    </location>
</feature>
<dbReference type="HOGENOM" id="CLU_032751_2_0_1"/>
<protein>
    <recommendedName>
        <fullName evidence="12">Mitochondrial outer membrane transport complex Sam37/metaxin N-terminal domain-containing protein</fullName>
    </recommendedName>
</protein>
<keyword evidence="11" id="KW-1185">Reference proteome</keyword>
<dbReference type="STRING" id="1858805.M5G4Y3"/>
<keyword evidence="3" id="KW-0813">Transport</keyword>
<evidence type="ECO:0000313" key="11">
    <source>
        <dbReference type="Proteomes" id="UP000030653"/>
    </source>
</evidence>
<dbReference type="GO" id="GO:0007005">
    <property type="term" value="P:mitochondrion organization"/>
    <property type="evidence" value="ECO:0007669"/>
    <property type="project" value="TreeGrafter"/>
</dbReference>
<evidence type="ECO:0000256" key="4">
    <source>
        <dbReference type="ARBA" id="ARBA00022787"/>
    </source>
</evidence>
<dbReference type="PANTHER" id="PTHR12289">
    <property type="entry name" value="METAXIN RELATED"/>
    <property type="match status" value="1"/>
</dbReference>
<dbReference type="SUPFAM" id="SSF47616">
    <property type="entry name" value="GST C-terminal domain-like"/>
    <property type="match status" value="1"/>
</dbReference>
<dbReference type="OMA" id="GYMVHVG"/>
<dbReference type="AlphaFoldDB" id="M5G4Y3"/>
<evidence type="ECO:0000256" key="1">
    <source>
        <dbReference type="ARBA" id="ARBA00004294"/>
    </source>
</evidence>
<evidence type="ECO:0008006" key="12">
    <source>
        <dbReference type="Google" id="ProtNLM"/>
    </source>
</evidence>
<dbReference type="InterPro" id="IPR036282">
    <property type="entry name" value="Glutathione-S-Trfase_C_sf"/>
</dbReference>
<evidence type="ECO:0000256" key="3">
    <source>
        <dbReference type="ARBA" id="ARBA00022448"/>
    </source>
</evidence>
<evidence type="ECO:0000256" key="7">
    <source>
        <dbReference type="ARBA" id="ARBA00023136"/>
    </source>
</evidence>
<dbReference type="GO" id="GO:0015031">
    <property type="term" value="P:protein transport"/>
    <property type="evidence" value="ECO:0007669"/>
    <property type="project" value="UniProtKB-KW"/>
</dbReference>
<evidence type="ECO:0000259" key="8">
    <source>
        <dbReference type="Pfam" id="PF10568"/>
    </source>
</evidence>
<dbReference type="InterPro" id="IPR050931">
    <property type="entry name" value="Mito_Protein_Transport_Metaxin"/>
</dbReference>
<gene>
    <name evidence="10" type="ORF">DACRYDRAFT_74523</name>
</gene>
<comment type="similarity">
    <text evidence="2">Belongs to the metaxin family.</text>
</comment>
<feature type="domain" description="Metaxin glutathione S-transferase" evidence="9">
    <location>
        <begin position="210"/>
        <end position="270"/>
    </location>
</feature>
<dbReference type="PANTHER" id="PTHR12289:SF41">
    <property type="entry name" value="FAILED AXON CONNECTIONS-RELATED"/>
    <property type="match status" value="1"/>
</dbReference>
<dbReference type="InterPro" id="IPR033468">
    <property type="entry name" value="Metaxin_GST"/>
</dbReference>
<evidence type="ECO:0000256" key="6">
    <source>
        <dbReference type="ARBA" id="ARBA00023128"/>
    </source>
</evidence>
<dbReference type="OrthoDB" id="5835136at2759"/>